<name>S2J073_MUCC1</name>
<dbReference type="GO" id="GO:0019171">
    <property type="term" value="F:(3R)-hydroxyacyl-[acyl-carrier-protein] dehydratase activity"/>
    <property type="evidence" value="ECO:0007669"/>
    <property type="project" value="TreeGrafter"/>
</dbReference>
<dbReference type="Gene3D" id="3.10.129.10">
    <property type="entry name" value="Hotdog Thioesterase"/>
    <property type="match status" value="2"/>
</dbReference>
<dbReference type="SUPFAM" id="SSF54637">
    <property type="entry name" value="Thioesterase/thiol ester dehydrase-isomerase"/>
    <property type="match status" value="1"/>
</dbReference>
<dbReference type="AlphaFoldDB" id="S2J073"/>
<organism evidence="2 3">
    <name type="scientific">Mucor circinelloides f. circinelloides (strain 1006PhL)</name>
    <name type="common">Mucormycosis agent</name>
    <name type="synonym">Calyptromyces circinelloides</name>
    <dbReference type="NCBI Taxonomy" id="1220926"/>
    <lineage>
        <taxon>Eukaryota</taxon>
        <taxon>Fungi</taxon>
        <taxon>Fungi incertae sedis</taxon>
        <taxon>Mucoromycota</taxon>
        <taxon>Mucoromycotina</taxon>
        <taxon>Mucoromycetes</taxon>
        <taxon>Mucorales</taxon>
        <taxon>Mucorineae</taxon>
        <taxon>Mucoraceae</taxon>
        <taxon>Mucor</taxon>
    </lineage>
</organism>
<dbReference type="EMBL" id="KE124090">
    <property type="protein sequence ID" value="EPB82969.1"/>
    <property type="molecule type" value="Genomic_DNA"/>
</dbReference>
<proteinExistence type="predicted"/>
<dbReference type="InParanoid" id="S2J073"/>
<dbReference type="OMA" id="NTHRIHF"/>
<evidence type="ECO:0000313" key="2">
    <source>
        <dbReference type="EMBL" id="EPB82969.1"/>
    </source>
</evidence>
<dbReference type="InterPro" id="IPR052741">
    <property type="entry name" value="Mitochondrial_HTD2"/>
</dbReference>
<evidence type="ECO:0000313" key="3">
    <source>
        <dbReference type="Proteomes" id="UP000014254"/>
    </source>
</evidence>
<dbReference type="GO" id="GO:0005739">
    <property type="term" value="C:mitochondrion"/>
    <property type="evidence" value="ECO:0007669"/>
    <property type="project" value="TreeGrafter"/>
</dbReference>
<dbReference type="OrthoDB" id="3257538at2759"/>
<dbReference type="PANTHER" id="PTHR28152:SF1">
    <property type="entry name" value="HYDROXYACYL-THIOESTER DEHYDRATASE TYPE 2, MITOCHONDRIAL"/>
    <property type="match status" value="1"/>
</dbReference>
<dbReference type="Pfam" id="PF13452">
    <property type="entry name" value="FAS1_DH_region"/>
    <property type="match status" value="1"/>
</dbReference>
<sequence>MRFYSTVSKWKHDILQKKILEKDVISASQFNLMANTLNHPKYAYNKLPTKGTILPPAWHLAYFPPRVPESELSSDGYETDWSPPFPYVHRMWAGGELSWNKDNPLKVGQNVTMQSSIRDVQMRQGGRRGDSVFIWVDKELHNQQGWAATESRCWVYVKQQDNANPSPTPPPTASPDFIINLKPTPITLFRFSALTFNSHLIHYDHIYSTTVEHQKGCLTHGPLSFTLMVTHLDQYLSTDSNKKVITSFNYRCLSPLIVNDPITVLGKQTSANEYGLWVIDHEGKIAVKGTATVA</sequence>
<accession>S2J073</accession>
<dbReference type="FunCoup" id="S2J073">
    <property type="interactions" value="214"/>
</dbReference>
<keyword evidence="3" id="KW-1185">Reference proteome</keyword>
<dbReference type="PANTHER" id="PTHR28152">
    <property type="entry name" value="HYDROXYACYL-THIOESTER DEHYDRATASE TYPE 2, MITOCHONDRIAL"/>
    <property type="match status" value="1"/>
</dbReference>
<feature type="domain" description="FAS1-like dehydratase" evidence="1">
    <location>
        <begin position="83"/>
        <end position="146"/>
    </location>
</feature>
<dbReference type="InterPro" id="IPR029069">
    <property type="entry name" value="HotDog_dom_sf"/>
</dbReference>
<protein>
    <recommendedName>
        <fullName evidence="1">FAS1-like dehydratase domain-containing protein</fullName>
    </recommendedName>
</protein>
<dbReference type="eggNOG" id="ENOG502S5QU">
    <property type="taxonomic scope" value="Eukaryota"/>
</dbReference>
<reference evidence="3" key="1">
    <citation type="submission" date="2013-05" db="EMBL/GenBank/DDBJ databases">
        <title>The Genome sequence of Mucor circinelloides f. circinelloides 1006PhL.</title>
        <authorList>
            <consortium name="The Broad Institute Genomics Platform"/>
            <person name="Cuomo C."/>
            <person name="Earl A."/>
            <person name="Findley K."/>
            <person name="Lee S.C."/>
            <person name="Walker B."/>
            <person name="Young S."/>
            <person name="Zeng Q."/>
            <person name="Gargeya S."/>
            <person name="Fitzgerald M."/>
            <person name="Haas B."/>
            <person name="Abouelleil A."/>
            <person name="Allen A.W."/>
            <person name="Alvarado L."/>
            <person name="Arachchi H.M."/>
            <person name="Berlin A.M."/>
            <person name="Chapman S.B."/>
            <person name="Gainer-Dewar J."/>
            <person name="Goldberg J."/>
            <person name="Griggs A."/>
            <person name="Gujja S."/>
            <person name="Hansen M."/>
            <person name="Howarth C."/>
            <person name="Imamovic A."/>
            <person name="Ireland A."/>
            <person name="Larimer J."/>
            <person name="McCowan C."/>
            <person name="Murphy C."/>
            <person name="Pearson M."/>
            <person name="Poon T.W."/>
            <person name="Priest M."/>
            <person name="Roberts A."/>
            <person name="Saif S."/>
            <person name="Shea T."/>
            <person name="Sisk P."/>
            <person name="Sykes S."/>
            <person name="Wortman J."/>
            <person name="Nusbaum C."/>
            <person name="Birren B."/>
        </authorList>
    </citation>
    <scope>NUCLEOTIDE SEQUENCE [LARGE SCALE GENOMIC DNA]</scope>
    <source>
        <strain evidence="3">1006PhL</strain>
    </source>
</reference>
<dbReference type="Proteomes" id="UP000014254">
    <property type="component" value="Unassembled WGS sequence"/>
</dbReference>
<evidence type="ECO:0000259" key="1">
    <source>
        <dbReference type="Pfam" id="PF13452"/>
    </source>
</evidence>
<dbReference type="VEuPathDB" id="FungiDB:HMPREF1544_10277"/>
<gene>
    <name evidence="2" type="ORF">HMPREF1544_10277</name>
</gene>
<dbReference type="InterPro" id="IPR039569">
    <property type="entry name" value="FAS1-like_DH_region"/>
</dbReference>
<dbReference type="STRING" id="1220926.S2J073"/>